<evidence type="ECO:0000313" key="7">
    <source>
        <dbReference type="Proteomes" id="UP000092741"/>
    </source>
</evidence>
<gene>
    <name evidence="6" type="ORF">BA890_16355</name>
</gene>
<dbReference type="Gene3D" id="3.40.50.1970">
    <property type="match status" value="1"/>
</dbReference>
<dbReference type="PANTHER" id="PTHR43633">
    <property type="entry name" value="ALCOHOL DEHYDROGENASE YQHD"/>
    <property type="match status" value="1"/>
</dbReference>
<dbReference type="InterPro" id="IPR001670">
    <property type="entry name" value="ADH_Fe/GldA"/>
</dbReference>
<dbReference type="Gene3D" id="1.20.1090.10">
    <property type="entry name" value="Dehydroquinate synthase-like - alpha domain"/>
    <property type="match status" value="1"/>
</dbReference>
<dbReference type="GeneID" id="70915294"/>
<keyword evidence="3" id="KW-0560">Oxidoreductase</keyword>
<dbReference type="SUPFAM" id="SSF56796">
    <property type="entry name" value="Dehydroquinate synthase-like"/>
    <property type="match status" value="1"/>
</dbReference>
<dbReference type="AlphaFoldDB" id="A0AAN1CY08"/>
<keyword evidence="7" id="KW-1185">Reference proteome</keyword>
<dbReference type="GO" id="GO:0046872">
    <property type="term" value="F:metal ion binding"/>
    <property type="evidence" value="ECO:0007669"/>
    <property type="project" value="InterPro"/>
</dbReference>
<dbReference type="InterPro" id="IPR056798">
    <property type="entry name" value="ADH_Fe_C"/>
</dbReference>
<dbReference type="Proteomes" id="UP000092741">
    <property type="component" value="Chromosome 2"/>
</dbReference>
<sequence>MNFSYVNPTKIYFGQNQIASIKEAIPADQKVLVIYGGGSIKKNGVYDQVADALQGHEWLEFSGVEPNPTKETLDKAVEIVKAQNIDFILAVGGGSVIDGSKYVAAASKYDGDGWDILIGQHQVEEALPLAAILTLPATGSESNMGAVITKAETQDKLPFMSPAVQPKFAVLDPDVMKTLPERQLINGIVDAWVHVCEQYLTLPTGAMVQDGYAETLLKTLKTLGEQFSERDDDKWRANLMWSANQALNGLIGSGVPHDWATHMIGHELTAVWGVDHARSLAIIQPSLLRNQMKFKRAKLEQMGRNVFALEASDDLAERTVQLIEDFYHQLGVATKLENYGDNRQQAIDTVIEQLEKHGMTVLGENQAIDLATSREILDLAIA</sequence>
<evidence type="ECO:0000259" key="4">
    <source>
        <dbReference type="Pfam" id="PF00465"/>
    </source>
</evidence>
<dbReference type="GO" id="GO:1990362">
    <property type="term" value="F:butanol dehydrogenase (NAD+) activity"/>
    <property type="evidence" value="ECO:0007669"/>
    <property type="project" value="InterPro"/>
</dbReference>
<accession>A0AAN1CY08</accession>
<dbReference type="PANTHER" id="PTHR43633:SF1">
    <property type="entry name" value="ALCOHOL DEHYDROGENASE YQHD"/>
    <property type="match status" value="1"/>
</dbReference>
<dbReference type="RefSeq" id="WP_020334929.1">
    <property type="nucleotide sequence ID" value="NZ_ATFJ01000032.1"/>
</dbReference>
<feature type="domain" description="Alcohol dehydrogenase iron-type/glycerol dehydrogenase GldA" evidence="4">
    <location>
        <begin position="8"/>
        <end position="173"/>
    </location>
</feature>
<dbReference type="KEGG" id="vna:PN96_20860"/>
<comment type="similarity">
    <text evidence="2">Belongs to the iron-containing alcohol dehydrogenase family.</text>
</comment>
<reference evidence="6 7" key="1">
    <citation type="submission" date="2016-07" db="EMBL/GenBank/DDBJ databases">
        <title>Developing Vibrio natriegens as a novel, fast-growing host for biotechnology.</title>
        <authorList>
            <person name="Weinstock M.T."/>
            <person name="Hesek E.D."/>
            <person name="Wilson C.M."/>
            <person name="Gibson D.G."/>
        </authorList>
    </citation>
    <scope>NUCLEOTIDE SEQUENCE [LARGE SCALE GENOMIC DNA]</scope>
    <source>
        <strain evidence="6 7">ATCC 14048</strain>
    </source>
</reference>
<dbReference type="Pfam" id="PF25137">
    <property type="entry name" value="ADH_Fe_C"/>
    <property type="match status" value="1"/>
</dbReference>
<dbReference type="InterPro" id="IPR044731">
    <property type="entry name" value="BDH-like"/>
</dbReference>
<proteinExistence type="inferred from homology"/>
<evidence type="ECO:0000313" key="6">
    <source>
        <dbReference type="EMBL" id="ANQ14330.1"/>
    </source>
</evidence>
<evidence type="ECO:0000256" key="1">
    <source>
        <dbReference type="ARBA" id="ARBA00001962"/>
    </source>
</evidence>
<dbReference type="CDD" id="cd08187">
    <property type="entry name" value="BDH"/>
    <property type="match status" value="1"/>
</dbReference>
<dbReference type="GO" id="GO:0005829">
    <property type="term" value="C:cytosol"/>
    <property type="evidence" value="ECO:0007669"/>
    <property type="project" value="TreeGrafter"/>
</dbReference>
<dbReference type="GO" id="GO:0008106">
    <property type="term" value="F:alcohol dehydrogenase (NADP+) activity"/>
    <property type="evidence" value="ECO:0007669"/>
    <property type="project" value="TreeGrafter"/>
</dbReference>
<dbReference type="FunFam" id="3.40.50.1970:FF:000003">
    <property type="entry name" value="Alcohol dehydrogenase, iron-containing"/>
    <property type="match status" value="1"/>
</dbReference>
<evidence type="ECO:0000256" key="3">
    <source>
        <dbReference type="ARBA" id="ARBA00023002"/>
    </source>
</evidence>
<protein>
    <submittedName>
        <fullName evidence="6">Aldehyde reductase</fullName>
    </submittedName>
</protein>
<comment type="cofactor">
    <cofactor evidence="1">
        <name>Fe cation</name>
        <dbReference type="ChEBI" id="CHEBI:24875"/>
    </cofactor>
</comment>
<dbReference type="EMBL" id="CP016346">
    <property type="protein sequence ID" value="ANQ14330.1"/>
    <property type="molecule type" value="Genomic_DNA"/>
</dbReference>
<evidence type="ECO:0000256" key="2">
    <source>
        <dbReference type="ARBA" id="ARBA00007358"/>
    </source>
</evidence>
<name>A0AAN1CY08_VIBNA</name>
<feature type="domain" description="Fe-containing alcohol dehydrogenase-like C-terminal" evidence="5">
    <location>
        <begin position="185"/>
        <end position="346"/>
    </location>
</feature>
<dbReference type="Pfam" id="PF00465">
    <property type="entry name" value="Fe-ADH"/>
    <property type="match status" value="1"/>
</dbReference>
<dbReference type="GO" id="GO:1990002">
    <property type="term" value="F:methylglyoxal reductase (NADPH) (acetol producing) activity"/>
    <property type="evidence" value="ECO:0007669"/>
    <property type="project" value="TreeGrafter"/>
</dbReference>
<evidence type="ECO:0000259" key="5">
    <source>
        <dbReference type="Pfam" id="PF25137"/>
    </source>
</evidence>
<organism evidence="6 7">
    <name type="scientific">Vibrio natriegens NBRC 15636 = ATCC 14048 = DSM 759</name>
    <dbReference type="NCBI Taxonomy" id="1219067"/>
    <lineage>
        <taxon>Bacteria</taxon>
        <taxon>Pseudomonadati</taxon>
        <taxon>Pseudomonadota</taxon>
        <taxon>Gammaproteobacteria</taxon>
        <taxon>Vibrionales</taxon>
        <taxon>Vibrionaceae</taxon>
        <taxon>Vibrio</taxon>
    </lineage>
</organism>